<accession>A0A150F7M3</accession>
<gene>
    <name evidence="2" type="ORF">AXI58_14625</name>
</gene>
<dbReference type="OrthoDB" id="2081028at2"/>
<evidence type="ECO:0000313" key="3">
    <source>
        <dbReference type="Proteomes" id="UP000075430"/>
    </source>
</evidence>
<feature type="transmembrane region" description="Helical" evidence="1">
    <location>
        <begin position="7"/>
        <end position="28"/>
    </location>
</feature>
<organism evidence="2 3">
    <name type="scientific">Bacillus nakamurai</name>
    <dbReference type="NCBI Taxonomy" id="1793963"/>
    <lineage>
        <taxon>Bacteria</taxon>
        <taxon>Bacillati</taxon>
        <taxon>Bacillota</taxon>
        <taxon>Bacilli</taxon>
        <taxon>Bacillales</taxon>
        <taxon>Bacillaceae</taxon>
        <taxon>Bacillus</taxon>
    </lineage>
</organism>
<dbReference type="RefSeq" id="WP_061521535.1">
    <property type="nucleotide sequence ID" value="NZ_JARLZY010000018.1"/>
</dbReference>
<keyword evidence="1" id="KW-1133">Transmembrane helix</keyword>
<dbReference type="Pfam" id="PF10112">
    <property type="entry name" value="Halogen_Hydrol"/>
    <property type="match status" value="1"/>
</dbReference>
<dbReference type="InterPro" id="IPR018770">
    <property type="entry name" value="ChloroindolylP_hydrolase"/>
</dbReference>
<dbReference type="STRING" id="1793963.AXI58_14625"/>
<evidence type="ECO:0000256" key="1">
    <source>
        <dbReference type="SAM" id="Phobius"/>
    </source>
</evidence>
<dbReference type="EMBL" id="LSBA01000013">
    <property type="protein sequence ID" value="KXZ20422.1"/>
    <property type="molecule type" value="Genomic_DNA"/>
</dbReference>
<name>A0A150F7M3_9BACI</name>
<evidence type="ECO:0000313" key="2">
    <source>
        <dbReference type="EMBL" id="KXZ20422.1"/>
    </source>
</evidence>
<comment type="caution">
    <text evidence="2">The sequence shown here is derived from an EMBL/GenBank/DDBJ whole genome shotgun (WGS) entry which is preliminary data.</text>
</comment>
<dbReference type="Proteomes" id="UP000075430">
    <property type="component" value="Unassembled WGS sequence"/>
</dbReference>
<keyword evidence="1" id="KW-0812">Transmembrane</keyword>
<protein>
    <submittedName>
        <fullName evidence="2">Protein xpaC</fullName>
    </submittedName>
</protein>
<feature type="transmembrane region" description="Helical" evidence="1">
    <location>
        <begin position="34"/>
        <end position="53"/>
    </location>
</feature>
<sequence>MKPFIQFMKWTLGGSAAFVIVGTSSFFIWHQPFLYSFLYGTAGGAIVCAGGLWNTKRLFLRKHQLTRKEYAYIKENLEEAKDKIIRLRKTLFRSKSIQMLKQNAEMLRIVRRIYILTKQEPKRFYQAERFYYQTLDSVVELTEKYGLLSSQPRKNKDLSMSLSETRITLAELTKRLEEDLHEIMKEDIDELHFELDMAKHSLRK</sequence>
<reference evidence="3" key="1">
    <citation type="submission" date="2016-02" db="EMBL/GenBank/DDBJ databases">
        <authorList>
            <person name="Dunlap C."/>
        </authorList>
    </citation>
    <scope>NUCLEOTIDE SEQUENCE [LARGE SCALE GENOMIC DNA]</scope>
    <source>
        <strain evidence="3">NRRL B-41092</strain>
    </source>
</reference>
<dbReference type="AlphaFoldDB" id="A0A150F7M3"/>
<keyword evidence="1" id="KW-0472">Membrane</keyword>
<keyword evidence="3" id="KW-1185">Reference proteome</keyword>
<proteinExistence type="predicted"/>